<dbReference type="CDD" id="cd00229">
    <property type="entry name" value="SGNH_hydrolase"/>
    <property type="match status" value="1"/>
</dbReference>
<dbReference type="AlphaFoldDB" id="A0A3A1WM15"/>
<dbReference type="GO" id="GO:0004622">
    <property type="term" value="F:phosphatidylcholine lysophospholipase activity"/>
    <property type="evidence" value="ECO:0007669"/>
    <property type="project" value="TreeGrafter"/>
</dbReference>
<evidence type="ECO:0000256" key="1">
    <source>
        <dbReference type="SAM" id="SignalP"/>
    </source>
</evidence>
<reference evidence="4" key="1">
    <citation type="submission" date="2018-09" db="EMBL/GenBank/DDBJ databases">
        <authorList>
            <person name="Tuo L."/>
        </authorList>
    </citation>
    <scope>NUCLEOTIDE SEQUENCE [LARGE SCALE GENOMIC DNA]</scope>
    <source>
        <strain evidence="4">M2BS4Y-1</strain>
    </source>
</reference>
<keyword evidence="3" id="KW-0378">Hydrolase</keyword>
<dbReference type="Pfam" id="PF13472">
    <property type="entry name" value="Lipase_GDSL_2"/>
    <property type="match status" value="1"/>
</dbReference>
<feature type="chain" id="PRO_5017329402" evidence="1">
    <location>
        <begin position="28"/>
        <end position="230"/>
    </location>
</feature>
<dbReference type="Proteomes" id="UP000265750">
    <property type="component" value="Unassembled WGS sequence"/>
</dbReference>
<dbReference type="PANTHER" id="PTHR30383:SF5">
    <property type="entry name" value="SGNH HYDROLASE-TYPE ESTERASE DOMAIN-CONTAINING PROTEIN"/>
    <property type="match status" value="1"/>
</dbReference>
<dbReference type="InterPro" id="IPR036514">
    <property type="entry name" value="SGNH_hydro_sf"/>
</dbReference>
<dbReference type="Gene3D" id="3.40.50.1110">
    <property type="entry name" value="SGNH hydrolase"/>
    <property type="match status" value="1"/>
</dbReference>
<feature type="signal peptide" evidence="1">
    <location>
        <begin position="1"/>
        <end position="27"/>
    </location>
</feature>
<evidence type="ECO:0000259" key="2">
    <source>
        <dbReference type="Pfam" id="PF13472"/>
    </source>
</evidence>
<dbReference type="InterPro" id="IPR051532">
    <property type="entry name" value="Ester_Hydrolysis_Enzymes"/>
</dbReference>
<gene>
    <name evidence="3" type="ORF">D3218_04325</name>
</gene>
<keyword evidence="1" id="KW-0732">Signal</keyword>
<dbReference type="SUPFAM" id="SSF52266">
    <property type="entry name" value="SGNH hydrolase"/>
    <property type="match status" value="1"/>
</dbReference>
<protein>
    <submittedName>
        <fullName evidence="3">SGNH/GDSL hydrolase family protein</fullName>
    </submittedName>
</protein>
<organism evidence="3 4">
    <name type="scientific">Aureimonas flava</name>
    <dbReference type="NCBI Taxonomy" id="2320271"/>
    <lineage>
        <taxon>Bacteria</taxon>
        <taxon>Pseudomonadati</taxon>
        <taxon>Pseudomonadota</taxon>
        <taxon>Alphaproteobacteria</taxon>
        <taxon>Hyphomicrobiales</taxon>
        <taxon>Aurantimonadaceae</taxon>
        <taxon>Aureimonas</taxon>
    </lineage>
</organism>
<dbReference type="OrthoDB" id="8347806at2"/>
<evidence type="ECO:0000313" key="3">
    <source>
        <dbReference type="EMBL" id="RIY02597.1"/>
    </source>
</evidence>
<keyword evidence="4" id="KW-1185">Reference proteome</keyword>
<sequence length="230" mass="23966">MGARGARPSLAIAALAAGIAAAAPARGAPGTGDGPLRVATFGTSLTANGGWQTPLAEAMEACAGRPVTVSNHGRAGAASDWGVEAVGDVAAERPDIVFLEFAVNDAALDRMIGVSASVENMRAIVGALRRARSDVLVYVMAMNPLSGRRLWARPFRARYEDAHRRLAQDLGLRYIDHRPDWEAMGRPALYLAIVDGAHPTAGAASAIVVPNIMRRLAEDGVLACAPAARP</sequence>
<feature type="domain" description="SGNH hydrolase-type esterase" evidence="2">
    <location>
        <begin position="41"/>
        <end position="201"/>
    </location>
</feature>
<dbReference type="PANTHER" id="PTHR30383">
    <property type="entry name" value="THIOESTERASE 1/PROTEASE 1/LYSOPHOSPHOLIPASE L1"/>
    <property type="match status" value="1"/>
</dbReference>
<dbReference type="RefSeq" id="WP_119538675.1">
    <property type="nucleotide sequence ID" value="NZ_QYRN01000002.1"/>
</dbReference>
<name>A0A3A1WM15_9HYPH</name>
<evidence type="ECO:0000313" key="4">
    <source>
        <dbReference type="Proteomes" id="UP000265750"/>
    </source>
</evidence>
<comment type="caution">
    <text evidence="3">The sequence shown here is derived from an EMBL/GenBank/DDBJ whole genome shotgun (WGS) entry which is preliminary data.</text>
</comment>
<accession>A0A3A1WM15</accession>
<proteinExistence type="predicted"/>
<dbReference type="EMBL" id="QYRN01000002">
    <property type="protein sequence ID" value="RIY02597.1"/>
    <property type="molecule type" value="Genomic_DNA"/>
</dbReference>
<dbReference type="InterPro" id="IPR013830">
    <property type="entry name" value="SGNH_hydro"/>
</dbReference>